<gene>
    <name evidence="2" type="ORF">COV87_03755</name>
</gene>
<dbReference type="NCBIfam" id="NF033573">
    <property type="entry name" value="transpos_IS200"/>
    <property type="match status" value="1"/>
</dbReference>
<dbReference type="PANTHER" id="PTHR33360">
    <property type="entry name" value="TRANSPOSASE FOR INSERTION SEQUENCE ELEMENT IS200"/>
    <property type="match status" value="1"/>
</dbReference>
<dbReference type="Proteomes" id="UP000229497">
    <property type="component" value="Unassembled WGS sequence"/>
</dbReference>
<proteinExistence type="predicted"/>
<evidence type="ECO:0000313" key="2">
    <source>
        <dbReference type="EMBL" id="PIQ71378.1"/>
    </source>
</evidence>
<protein>
    <submittedName>
        <fullName evidence="2">IS200/IS605 family transposase</fullName>
    </submittedName>
</protein>
<feature type="domain" description="Transposase IS200-like" evidence="1">
    <location>
        <begin position="11"/>
        <end position="131"/>
    </location>
</feature>
<dbReference type="GO" id="GO:0006313">
    <property type="term" value="P:DNA transposition"/>
    <property type="evidence" value="ECO:0007669"/>
    <property type="project" value="InterPro"/>
</dbReference>
<dbReference type="PANTHER" id="PTHR33360:SF2">
    <property type="entry name" value="TRANSPOSASE FOR INSERTION SEQUENCE ELEMENT IS200"/>
    <property type="match status" value="1"/>
</dbReference>
<evidence type="ECO:0000259" key="1">
    <source>
        <dbReference type="SMART" id="SM01321"/>
    </source>
</evidence>
<dbReference type="InterPro" id="IPR036515">
    <property type="entry name" value="Transposase_17_sf"/>
</dbReference>
<organism evidence="2 3">
    <name type="scientific">Candidatus Roizmanbacteria bacterium CG11_big_fil_rev_8_21_14_0_20_37_16</name>
    <dbReference type="NCBI Taxonomy" id="1974857"/>
    <lineage>
        <taxon>Bacteria</taxon>
        <taxon>Candidatus Roizmaniibacteriota</taxon>
    </lineage>
</organism>
<dbReference type="GO" id="GO:0004803">
    <property type="term" value="F:transposase activity"/>
    <property type="evidence" value="ECO:0007669"/>
    <property type="project" value="InterPro"/>
</dbReference>
<comment type="caution">
    <text evidence="2">The sequence shown here is derived from an EMBL/GenBank/DDBJ whole genome shotgun (WGS) entry which is preliminary data.</text>
</comment>
<evidence type="ECO:0000313" key="3">
    <source>
        <dbReference type="Proteomes" id="UP000229497"/>
    </source>
</evidence>
<name>A0A2H0KJE3_9BACT</name>
<accession>A0A2H0KJE3</accession>
<dbReference type="InterPro" id="IPR002686">
    <property type="entry name" value="Transposase_17"/>
</dbReference>
<dbReference type="SMART" id="SM01321">
    <property type="entry name" value="Y1_Tnp"/>
    <property type="match status" value="1"/>
</dbReference>
<dbReference type="AlphaFoldDB" id="A0A2H0KJE3"/>
<dbReference type="Pfam" id="PF01797">
    <property type="entry name" value="Y1_Tnp"/>
    <property type="match status" value="1"/>
</dbReference>
<dbReference type="Gene3D" id="3.30.70.1290">
    <property type="entry name" value="Transposase IS200-like"/>
    <property type="match status" value="1"/>
</dbReference>
<dbReference type="SUPFAM" id="SSF143422">
    <property type="entry name" value="Transposase IS200-like"/>
    <property type="match status" value="1"/>
</dbReference>
<reference evidence="2 3" key="1">
    <citation type="submission" date="2017-09" db="EMBL/GenBank/DDBJ databases">
        <title>Depth-based differentiation of microbial function through sediment-hosted aquifers and enrichment of novel symbionts in the deep terrestrial subsurface.</title>
        <authorList>
            <person name="Probst A.J."/>
            <person name="Ladd B."/>
            <person name="Jarett J.K."/>
            <person name="Geller-Mcgrath D.E."/>
            <person name="Sieber C.M."/>
            <person name="Emerson J.B."/>
            <person name="Anantharaman K."/>
            <person name="Thomas B.C."/>
            <person name="Malmstrom R."/>
            <person name="Stieglmeier M."/>
            <person name="Klingl A."/>
            <person name="Woyke T."/>
            <person name="Ryan C.M."/>
            <person name="Banfield J.F."/>
        </authorList>
    </citation>
    <scope>NUCLEOTIDE SEQUENCE [LARGE SCALE GENOMIC DNA]</scope>
    <source>
        <strain evidence="2">CG11_big_fil_rev_8_21_14_0_20_37_16</strain>
    </source>
</reference>
<sequence>MTEYIHKRHHVNMMLYYVVCPTKFRKVVVDRQVDHILKETCIQIQNRYDIHFVEIGTDLNHVHFLIQSIPTFLPSRFVQIIKSITAREVFSQLPQLKIKMWGSSFWSAGYYISTVGKNGNEKVIANYVKSQGKQNKYQQLHRDQISLFD</sequence>
<dbReference type="GO" id="GO:0003677">
    <property type="term" value="F:DNA binding"/>
    <property type="evidence" value="ECO:0007669"/>
    <property type="project" value="InterPro"/>
</dbReference>
<dbReference type="EMBL" id="PCVK01000107">
    <property type="protein sequence ID" value="PIQ71378.1"/>
    <property type="molecule type" value="Genomic_DNA"/>
</dbReference>